<dbReference type="Pfam" id="PF00480">
    <property type="entry name" value="ROK"/>
    <property type="match status" value="1"/>
</dbReference>
<dbReference type="Gene3D" id="3.30.420.40">
    <property type="match status" value="2"/>
</dbReference>
<dbReference type="InterPro" id="IPR049874">
    <property type="entry name" value="ROK_cs"/>
</dbReference>
<name>A0ABU5GAK9_9ACTO</name>
<comment type="similarity">
    <text evidence="1">Belongs to the ROK (NagC/XylR) family.</text>
</comment>
<keyword evidence="3" id="KW-1185">Reference proteome</keyword>
<comment type="caution">
    <text evidence="2">The sequence shown here is derived from an EMBL/GenBank/DDBJ whole genome shotgun (WGS) entry which is preliminary data.</text>
</comment>
<accession>A0ABU5GAK9</accession>
<dbReference type="Proteomes" id="UP001275049">
    <property type="component" value="Unassembled WGS sequence"/>
</dbReference>
<organism evidence="2 3">
    <name type="scientific">Actinotignum urinale</name>
    <dbReference type="NCBI Taxonomy" id="190146"/>
    <lineage>
        <taxon>Bacteria</taxon>
        <taxon>Bacillati</taxon>
        <taxon>Actinomycetota</taxon>
        <taxon>Actinomycetes</taxon>
        <taxon>Actinomycetales</taxon>
        <taxon>Actinomycetaceae</taxon>
        <taxon>Actinotignum</taxon>
    </lineage>
</organism>
<dbReference type="RefSeq" id="WP_320755020.1">
    <property type="nucleotide sequence ID" value="NZ_JAWNGA010000003.1"/>
</dbReference>
<sequence>MMNSNRFVQSGEGGAATTAPLLGLDIGGTKIAGALVALTDTQANISHQASVPTDAGRGGVAVLATILDFAKQLLATAREEGIEPRGIAVSSAGVIDPVTGSIASATDTMPGWAGQPLGPALRAHLSLPVAVLNDVHGHGLGEVAYGAGRGAQNALIFAVGTGLGGAAIVGGKLVSGANGVSGHFGHLYHETAHGLTCSCGRTSHIETAASGSGAARLYAARQIESGTLTDEEIAYAEKVAGSITGVVENIPEEHYEVREDCSRPALVRGGFELKQLADQGDEFARQIFIDGAFALGQTIAGLANSFDPDVIILSGSLTHVGAYWWNALHKGFMDQAMNLIGQTLVIEGSLDSSAPLIGAAVYFDSIMNDDEPAHTATQNAT</sequence>
<dbReference type="PANTHER" id="PTHR18964:SF169">
    <property type="entry name" value="N-ACETYLMANNOSAMINE KINASE"/>
    <property type="match status" value="1"/>
</dbReference>
<proteinExistence type="inferred from homology"/>
<dbReference type="PANTHER" id="PTHR18964">
    <property type="entry name" value="ROK (REPRESSOR, ORF, KINASE) FAMILY"/>
    <property type="match status" value="1"/>
</dbReference>
<evidence type="ECO:0000256" key="1">
    <source>
        <dbReference type="ARBA" id="ARBA00006479"/>
    </source>
</evidence>
<dbReference type="InterPro" id="IPR000600">
    <property type="entry name" value="ROK"/>
</dbReference>
<dbReference type="SUPFAM" id="SSF53067">
    <property type="entry name" value="Actin-like ATPase domain"/>
    <property type="match status" value="1"/>
</dbReference>
<dbReference type="PROSITE" id="PS01125">
    <property type="entry name" value="ROK"/>
    <property type="match status" value="1"/>
</dbReference>
<gene>
    <name evidence="2" type="ORF">R6G86_02765</name>
</gene>
<dbReference type="InterPro" id="IPR043129">
    <property type="entry name" value="ATPase_NBD"/>
</dbReference>
<dbReference type="EMBL" id="JAWNGA010000003">
    <property type="protein sequence ID" value="MDY5132668.1"/>
    <property type="molecule type" value="Genomic_DNA"/>
</dbReference>
<protein>
    <submittedName>
        <fullName evidence="2">ROK family protein</fullName>
    </submittedName>
</protein>
<evidence type="ECO:0000313" key="3">
    <source>
        <dbReference type="Proteomes" id="UP001275049"/>
    </source>
</evidence>
<evidence type="ECO:0000313" key="2">
    <source>
        <dbReference type="EMBL" id="MDY5132668.1"/>
    </source>
</evidence>
<reference evidence="2 3" key="1">
    <citation type="submission" date="2023-10" db="EMBL/GenBank/DDBJ databases">
        <title>Whole Genome based description of the genera Actinobaculum and Actinotignum reveals a complex phylogenetic relationship within the species included in the genus Actinotignum.</title>
        <authorList>
            <person name="Jensen C.S."/>
            <person name="Dargis R."/>
            <person name="Kemp M."/>
            <person name="Christensen J.J."/>
        </authorList>
    </citation>
    <scope>NUCLEOTIDE SEQUENCE [LARGE SCALE GENOMIC DNA]</scope>
    <source>
        <strain evidence="2 3">SLA_B974</strain>
    </source>
</reference>